<reference evidence="3 4" key="1">
    <citation type="submission" date="2020-08" db="EMBL/GenBank/DDBJ databases">
        <title>Genomic Encyclopedia of Type Strains, Phase IV (KMG-IV): sequencing the most valuable type-strain genomes for metagenomic binning, comparative biology and taxonomic classification.</title>
        <authorList>
            <person name="Goeker M."/>
        </authorList>
    </citation>
    <scope>NUCLEOTIDE SEQUENCE [LARGE SCALE GENOMIC DNA]</scope>
    <source>
        <strain evidence="3 4">DSM 12141</strain>
    </source>
</reference>
<feature type="compositionally biased region" description="Low complexity" evidence="1">
    <location>
        <begin position="12"/>
        <end position="21"/>
    </location>
</feature>
<gene>
    <name evidence="3" type="ORF">HNR28_000216</name>
</gene>
<dbReference type="EMBL" id="JACHIB010000001">
    <property type="protein sequence ID" value="MBB6082198.1"/>
    <property type="molecule type" value="Genomic_DNA"/>
</dbReference>
<evidence type="ECO:0000313" key="4">
    <source>
        <dbReference type="Proteomes" id="UP000541136"/>
    </source>
</evidence>
<proteinExistence type="predicted"/>
<evidence type="ECO:0000256" key="1">
    <source>
        <dbReference type="SAM" id="MobiDB-lite"/>
    </source>
</evidence>
<sequence>MRPDHAPDHAPAHAGAGSAPSLRADGRTADRTAEHAGGRVPGRPDWSLARDAFGRLMLSRPGQPDAPVTPVRGFPITAPDEDIALIGAQGLELAWIERLDALPIETRRLLDEELSQREFRPEILRIRHASTWATPSHWEVDTDRGPARLTLKAEEDIRRLPASSLLITDAHGVQFLVRDTAALDKASRRILDHFL</sequence>
<dbReference type="AlphaFoldDB" id="A0A7W9TLS4"/>
<name>A0A7W9TLS4_CASDE</name>
<protein>
    <recommendedName>
        <fullName evidence="2">DUF1854 domain-containing protein</fullName>
    </recommendedName>
</protein>
<evidence type="ECO:0000259" key="2">
    <source>
        <dbReference type="Pfam" id="PF08909"/>
    </source>
</evidence>
<feature type="compositionally biased region" description="Basic and acidic residues" evidence="1">
    <location>
        <begin position="1"/>
        <end position="11"/>
    </location>
</feature>
<comment type="caution">
    <text evidence="3">The sequence shown here is derived from an EMBL/GenBank/DDBJ whole genome shotgun (WGS) entry which is preliminary data.</text>
</comment>
<dbReference type="Pfam" id="PF08909">
    <property type="entry name" value="DUF1854"/>
    <property type="match status" value="1"/>
</dbReference>
<feature type="compositionally biased region" description="Basic and acidic residues" evidence="1">
    <location>
        <begin position="24"/>
        <end position="37"/>
    </location>
</feature>
<evidence type="ECO:0000313" key="3">
    <source>
        <dbReference type="EMBL" id="MBB6082198.1"/>
    </source>
</evidence>
<dbReference type="Proteomes" id="UP000541136">
    <property type="component" value="Unassembled WGS sequence"/>
</dbReference>
<organism evidence="3 4">
    <name type="scientific">Castellaniella defragrans</name>
    <name type="common">Alcaligenes defragrans</name>
    <dbReference type="NCBI Taxonomy" id="75697"/>
    <lineage>
        <taxon>Bacteria</taxon>
        <taxon>Pseudomonadati</taxon>
        <taxon>Pseudomonadota</taxon>
        <taxon>Betaproteobacteria</taxon>
        <taxon>Burkholderiales</taxon>
        <taxon>Alcaligenaceae</taxon>
        <taxon>Castellaniella</taxon>
    </lineage>
</organism>
<feature type="domain" description="DUF1854" evidence="2">
    <location>
        <begin position="68"/>
        <end position="194"/>
    </location>
</feature>
<dbReference type="RefSeq" id="WP_151024910.1">
    <property type="nucleotide sequence ID" value="NZ_JACHIB010000001.1"/>
</dbReference>
<dbReference type="InterPro" id="IPR015005">
    <property type="entry name" value="DUF1854"/>
</dbReference>
<feature type="region of interest" description="Disordered" evidence="1">
    <location>
        <begin position="1"/>
        <end position="45"/>
    </location>
</feature>
<accession>A0A7W9TLS4</accession>